<feature type="repeat" description="PPR" evidence="2">
    <location>
        <begin position="111"/>
        <end position="145"/>
    </location>
</feature>
<dbReference type="GO" id="GO:0009451">
    <property type="term" value="P:RNA modification"/>
    <property type="evidence" value="ECO:0007669"/>
    <property type="project" value="InterPro"/>
</dbReference>
<dbReference type="FunFam" id="1.25.40.10:FF:001681">
    <property type="entry name" value="Pentatricopeptide repeat-containing protein At4g33170 family"/>
    <property type="match status" value="1"/>
</dbReference>
<dbReference type="PANTHER" id="PTHR47926:SF349">
    <property type="entry name" value="(WILD MALAYSIAN BANANA) HYPOTHETICAL PROTEIN"/>
    <property type="match status" value="1"/>
</dbReference>
<dbReference type="PROSITE" id="PS51375">
    <property type="entry name" value="PPR"/>
    <property type="match status" value="5"/>
</dbReference>
<dbReference type="EMBL" id="JBDFQZ010000005">
    <property type="protein sequence ID" value="KAK9725814.1"/>
    <property type="molecule type" value="Genomic_DNA"/>
</dbReference>
<dbReference type="NCBIfam" id="TIGR00756">
    <property type="entry name" value="PPR"/>
    <property type="match status" value="4"/>
</dbReference>
<evidence type="ECO:0008006" key="5">
    <source>
        <dbReference type="Google" id="ProtNLM"/>
    </source>
</evidence>
<reference evidence="3" key="1">
    <citation type="submission" date="2024-03" db="EMBL/GenBank/DDBJ databases">
        <title>WGS assembly of Saponaria officinalis var. Norfolk2.</title>
        <authorList>
            <person name="Jenkins J."/>
            <person name="Shu S."/>
            <person name="Grimwood J."/>
            <person name="Barry K."/>
            <person name="Goodstein D."/>
            <person name="Schmutz J."/>
            <person name="Leebens-Mack J."/>
            <person name="Osbourn A."/>
        </authorList>
    </citation>
    <scope>NUCLEOTIDE SEQUENCE [LARGE SCALE GENOMIC DNA]</scope>
    <source>
        <strain evidence="3">JIC</strain>
    </source>
</reference>
<organism evidence="3 4">
    <name type="scientific">Saponaria officinalis</name>
    <name type="common">Common soapwort</name>
    <name type="synonym">Lychnis saponaria</name>
    <dbReference type="NCBI Taxonomy" id="3572"/>
    <lineage>
        <taxon>Eukaryota</taxon>
        <taxon>Viridiplantae</taxon>
        <taxon>Streptophyta</taxon>
        <taxon>Embryophyta</taxon>
        <taxon>Tracheophyta</taxon>
        <taxon>Spermatophyta</taxon>
        <taxon>Magnoliopsida</taxon>
        <taxon>eudicotyledons</taxon>
        <taxon>Gunneridae</taxon>
        <taxon>Pentapetalae</taxon>
        <taxon>Caryophyllales</taxon>
        <taxon>Caryophyllaceae</taxon>
        <taxon>Caryophylleae</taxon>
        <taxon>Saponaria</taxon>
    </lineage>
</organism>
<feature type="repeat" description="PPR" evidence="2">
    <location>
        <begin position="413"/>
        <end position="447"/>
    </location>
</feature>
<dbReference type="Pfam" id="PF01535">
    <property type="entry name" value="PPR"/>
    <property type="match status" value="5"/>
</dbReference>
<protein>
    <recommendedName>
        <fullName evidence="5">Pentatricopeptide repeat-containing protein</fullName>
    </recommendedName>
</protein>
<name>A0AAW1L059_SAPOF</name>
<proteinExistence type="predicted"/>
<dbReference type="InterPro" id="IPR011990">
    <property type="entry name" value="TPR-like_helical_dom_sf"/>
</dbReference>
<dbReference type="Pfam" id="PF13812">
    <property type="entry name" value="PPR_3"/>
    <property type="match status" value="1"/>
</dbReference>
<dbReference type="GO" id="GO:0003723">
    <property type="term" value="F:RNA binding"/>
    <property type="evidence" value="ECO:0007669"/>
    <property type="project" value="InterPro"/>
</dbReference>
<dbReference type="PANTHER" id="PTHR47926">
    <property type="entry name" value="PENTATRICOPEPTIDE REPEAT-CONTAINING PROTEIN"/>
    <property type="match status" value="1"/>
</dbReference>
<dbReference type="Proteomes" id="UP001443914">
    <property type="component" value="Unassembled WGS sequence"/>
</dbReference>
<comment type="caution">
    <text evidence="3">The sequence shown here is derived from an EMBL/GenBank/DDBJ whole genome shotgun (WGS) entry which is preliminary data.</text>
</comment>
<dbReference type="AlphaFoldDB" id="A0AAW1L059"/>
<gene>
    <name evidence="3" type="ORF">RND81_05G171400</name>
</gene>
<dbReference type="Pfam" id="PF20431">
    <property type="entry name" value="E_motif"/>
    <property type="match status" value="1"/>
</dbReference>
<dbReference type="Pfam" id="PF13041">
    <property type="entry name" value="PPR_2"/>
    <property type="match status" value="1"/>
</dbReference>
<dbReference type="InterPro" id="IPR002885">
    <property type="entry name" value="PPR_rpt"/>
</dbReference>
<sequence>MLFSAISFQLRRTQLMSSSSLAKSFSKTTLNTSINVGFDIIRAKETCYIELLKNAHHTSDLFHGKTVHAQIIKNSCLSNSTFLHNFLLSMYLNFSDFDSALQLFDEMPQRNVVSWTSLVSGFVRRGFPANGLYFFTSMLRDDVLPNGFTLVAALNACSFGWFGYGAYEIYGLVIKLGFECNVFVRNAFLTALIKNECFEGAITVFNGYLDKDIVSWNAMISGYLQFSPSEIPVFLLRMIREGMKPDGFTFSAVFSGLAEIRDELFGTQVHGQLVRYGHGTETCVGNSVLDMYLNFGNLVDGFKVFHEISAKNVLSWTAMATGCVTYGAPNKALEILLKMKTTGVKPNRYSIATTFKACASIASLNEGEKIHCTRIKLGSEMDVCVDNALLDMYAKCGCMDNALKVFKRMKNRTIVTWTTMVMGFAQNGLPREALGVFDEMVSERFEPNSITFVCVLYACSQAGFVDEGLKYFSSMSRLGILPTEDHYICMVDLLGRAGRVKEAEELISRMPFEPGALIWQSLLGSCHIHGDIDIGKRAAAALMQLNDSGASTYVTLSNMFAGLSNWDGSEALRDMMKFRKMSKNRGASSVTSINVDKC</sequence>
<dbReference type="Gene3D" id="1.25.40.10">
    <property type="entry name" value="Tetratricopeptide repeat domain"/>
    <property type="match status" value="4"/>
</dbReference>
<feature type="repeat" description="PPR" evidence="2">
    <location>
        <begin position="448"/>
        <end position="482"/>
    </location>
</feature>
<feature type="repeat" description="PPR" evidence="2">
    <location>
        <begin position="382"/>
        <end position="412"/>
    </location>
</feature>
<evidence type="ECO:0000313" key="3">
    <source>
        <dbReference type="EMBL" id="KAK9725814.1"/>
    </source>
</evidence>
<dbReference type="InterPro" id="IPR046960">
    <property type="entry name" value="PPR_At4g14850-like_plant"/>
</dbReference>
<keyword evidence="1" id="KW-0677">Repeat</keyword>
<evidence type="ECO:0000256" key="2">
    <source>
        <dbReference type="PROSITE-ProRule" id="PRU00708"/>
    </source>
</evidence>
<feature type="repeat" description="PPR" evidence="2">
    <location>
        <begin position="312"/>
        <end position="346"/>
    </location>
</feature>
<evidence type="ECO:0000313" key="4">
    <source>
        <dbReference type="Proteomes" id="UP001443914"/>
    </source>
</evidence>
<accession>A0AAW1L059</accession>
<keyword evidence="4" id="KW-1185">Reference proteome</keyword>
<evidence type="ECO:0000256" key="1">
    <source>
        <dbReference type="ARBA" id="ARBA00022737"/>
    </source>
</evidence>
<dbReference type="InterPro" id="IPR046848">
    <property type="entry name" value="E_motif"/>
</dbReference>